<evidence type="ECO:0000313" key="1">
    <source>
        <dbReference type="EMBL" id="KAG4306570.1"/>
    </source>
</evidence>
<name>A0ACB7CGH0_9ASCO</name>
<evidence type="ECO:0000313" key="2">
    <source>
        <dbReference type="Proteomes" id="UP000768646"/>
    </source>
</evidence>
<gene>
    <name evidence="1" type="ORF">PORY_000558</name>
</gene>
<dbReference type="EMBL" id="JABTEG010000001">
    <property type="protein sequence ID" value="KAG4306570.1"/>
    <property type="molecule type" value="Genomic_DNA"/>
</dbReference>
<dbReference type="Proteomes" id="UP000768646">
    <property type="component" value="Unassembled WGS sequence"/>
</dbReference>
<sequence length="81" mass="7366">MKRVRKGEGGGVGGGSADGEQGGGGGSRVVAGAVEYFAGEICAAGGVQGAFGVGFGDGAVAAVVCGADGAHRGQGGRGAQG</sequence>
<proteinExistence type="predicted"/>
<reference evidence="1 2" key="1">
    <citation type="journal article" date="2021" name="Commun. Biol.">
        <title>Genomic insights into the host specific adaptation of the Pneumocystis genus.</title>
        <authorList>
            <person name="Cisse O.H."/>
            <person name="Ma L."/>
            <person name="Dekker J.P."/>
            <person name="Khil P.P."/>
            <person name="Youn J.-H."/>
            <person name="Brenchley J.M."/>
            <person name="Blair R."/>
            <person name="Pahar B."/>
            <person name="Chabe M."/>
            <person name="Van Rompay K.K.A."/>
            <person name="Keesler R."/>
            <person name="Sukura A."/>
            <person name="Hirsch V."/>
            <person name="Kutty G."/>
            <person name="Liu Y."/>
            <person name="Peng L."/>
            <person name="Chen J."/>
            <person name="Song J."/>
            <person name="Weissenbacher-Lang C."/>
            <person name="Xu J."/>
            <person name="Upham N.S."/>
            <person name="Stajich J.E."/>
            <person name="Cuomo C.A."/>
            <person name="Cushion M.T."/>
            <person name="Kovacs J.A."/>
        </authorList>
    </citation>
    <scope>NUCLEOTIDE SEQUENCE [LARGE SCALE GENOMIC DNA]</scope>
    <source>
        <strain evidence="1 2">RABM</strain>
    </source>
</reference>
<comment type="caution">
    <text evidence="1">The sequence shown here is derived from an EMBL/GenBank/DDBJ whole genome shotgun (WGS) entry which is preliminary data.</text>
</comment>
<accession>A0ACB7CGH0</accession>
<keyword evidence="2" id="KW-1185">Reference proteome</keyword>
<protein>
    <submittedName>
        <fullName evidence="1">Uncharacterized protein</fullName>
    </submittedName>
</protein>
<organism evidence="1 2">
    <name type="scientific">Pneumocystis oryctolagi</name>
    <dbReference type="NCBI Taxonomy" id="42067"/>
    <lineage>
        <taxon>Eukaryota</taxon>
        <taxon>Fungi</taxon>
        <taxon>Dikarya</taxon>
        <taxon>Ascomycota</taxon>
        <taxon>Taphrinomycotina</taxon>
        <taxon>Pneumocystomycetes</taxon>
        <taxon>Pneumocystaceae</taxon>
        <taxon>Pneumocystis</taxon>
    </lineage>
</organism>